<dbReference type="RefSeq" id="WP_013704102.1">
    <property type="nucleotide sequence ID" value="NC_015387.1"/>
</dbReference>
<evidence type="ECO:0000313" key="2">
    <source>
        <dbReference type="Proteomes" id="UP000007030"/>
    </source>
</evidence>
<protein>
    <submittedName>
        <fullName evidence="1">Uncharacterized protein</fullName>
    </submittedName>
</protein>
<dbReference type="eggNOG" id="ENOG50339M1">
    <property type="taxonomic scope" value="Bacteria"/>
</dbReference>
<gene>
    <name evidence="1" type="ordered locus">Marky_1318</name>
</gene>
<reference evidence="1 2" key="1">
    <citation type="journal article" date="2012" name="Stand. Genomic Sci.">
        <title>Complete genome sequence of the aerobic, heterotroph Marinithermus hydrothermalis type strain (T1(T)) from a deep-sea hydrothermal vent chimney.</title>
        <authorList>
            <person name="Copeland A."/>
            <person name="Gu W."/>
            <person name="Yasawong M."/>
            <person name="Lapidus A."/>
            <person name="Lucas S."/>
            <person name="Deshpande S."/>
            <person name="Pagani I."/>
            <person name="Tapia R."/>
            <person name="Cheng J.F."/>
            <person name="Goodwin L.A."/>
            <person name="Pitluck S."/>
            <person name="Liolios K."/>
            <person name="Ivanova N."/>
            <person name="Mavromatis K."/>
            <person name="Mikhailova N."/>
            <person name="Pati A."/>
            <person name="Chen A."/>
            <person name="Palaniappan K."/>
            <person name="Land M."/>
            <person name="Pan C."/>
            <person name="Brambilla E.M."/>
            <person name="Rohde M."/>
            <person name="Tindall B.J."/>
            <person name="Sikorski J."/>
            <person name="Goker M."/>
            <person name="Detter J.C."/>
            <person name="Bristow J."/>
            <person name="Eisen J.A."/>
            <person name="Markowitz V."/>
            <person name="Hugenholtz P."/>
            <person name="Kyrpides N.C."/>
            <person name="Klenk H.P."/>
            <person name="Woyke T."/>
        </authorList>
    </citation>
    <scope>NUCLEOTIDE SEQUENCE [LARGE SCALE GENOMIC DNA]</scope>
    <source>
        <strain evidence="2">DSM 14884 / JCM 11576 / T1</strain>
    </source>
</reference>
<evidence type="ECO:0000313" key="1">
    <source>
        <dbReference type="EMBL" id="AEB12055.1"/>
    </source>
</evidence>
<dbReference type="HOGENOM" id="CLU_181622_0_0_0"/>
<keyword evidence="2" id="KW-1185">Reference proteome</keyword>
<dbReference type="KEGG" id="mhd:Marky_1318"/>
<organism evidence="1 2">
    <name type="scientific">Marinithermus hydrothermalis (strain DSM 14884 / JCM 11576 / T1)</name>
    <dbReference type="NCBI Taxonomy" id="869210"/>
    <lineage>
        <taxon>Bacteria</taxon>
        <taxon>Thermotogati</taxon>
        <taxon>Deinococcota</taxon>
        <taxon>Deinococci</taxon>
        <taxon>Thermales</taxon>
        <taxon>Thermaceae</taxon>
        <taxon>Marinithermus</taxon>
    </lineage>
</organism>
<dbReference type="AlphaFoldDB" id="F2NK84"/>
<accession>F2NK84</accession>
<dbReference type="EMBL" id="CP002630">
    <property type="protein sequence ID" value="AEB12055.1"/>
    <property type="molecule type" value="Genomic_DNA"/>
</dbReference>
<dbReference type="OrthoDB" id="34464at2"/>
<dbReference type="STRING" id="869210.Marky_1318"/>
<name>F2NK84_MARHT</name>
<proteinExistence type="predicted"/>
<sequence>MEEAERILKTLGYQVRFVEEGLEAERRTSGVVYKVFLSPRGELRLEKHRHKPEEERVGMLSGKNGQYLRREEVYEAFSTVAAPEELTGLLKAWES</sequence>
<dbReference type="Proteomes" id="UP000007030">
    <property type="component" value="Chromosome"/>
</dbReference>